<evidence type="ECO:0000256" key="3">
    <source>
        <dbReference type="PROSITE-ProRule" id="PRU00176"/>
    </source>
</evidence>
<reference evidence="6 7" key="1">
    <citation type="submission" date="2017-06" db="EMBL/GenBank/DDBJ databases">
        <title>Cmopartive genomic analysis of Ambrosia Fusariam Clade fungi.</title>
        <authorList>
            <person name="Stajich J.E."/>
            <person name="Carrillo J."/>
            <person name="Kijimoto T."/>
            <person name="Eskalen A."/>
            <person name="O'Donnell K."/>
            <person name="Kasson M."/>
        </authorList>
    </citation>
    <scope>NUCLEOTIDE SEQUENCE [LARGE SCALE GENOMIC DNA]</scope>
    <source>
        <strain evidence="6 7">NRRL 20438</strain>
    </source>
</reference>
<gene>
    <name evidence="6" type="ORF">CDV31_002734</name>
</gene>
<feature type="region of interest" description="Disordered" evidence="4">
    <location>
        <begin position="627"/>
        <end position="690"/>
    </location>
</feature>
<dbReference type="GO" id="GO:0003723">
    <property type="term" value="F:RNA binding"/>
    <property type="evidence" value="ECO:0007669"/>
    <property type="project" value="UniProtKB-UniRule"/>
</dbReference>
<dbReference type="Proteomes" id="UP000288429">
    <property type="component" value="Unassembled WGS sequence"/>
</dbReference>
<accession>A0A428UVZ6</accession>
<dbReference type="InterPro" id="IPR000504">
    <property type="entry name" value="RRM_dom"/>
</dbReference>
<organism evidence="6 7">
    <name type="scientific">Fusarium ambrosium</name>
    <dbReference type="NCBI Taxonomy" id="131363"/>
    <lineage>
        <taxon>Eukaryota</taxon>
        <taxon>Fungi</taxon>
        <taxon>Dikarya</taxon>
        <taxon>Ascomycota</taxon>
        <taxon>Pezizomycotina</taxon>
        <taxon>Sordariomycetes</taxon>
        <taxon>Hypocreomycetidae</taxon>
        <taxon>Hypocreales</taxon>
        <taxon>Nectriaceae</taxon>
        <taxon>Fusarium</taxon>
        <taxon>Fusarium solani species complex</taxon>
    </lineage>
</organism>
<dbReference type="FunFam" id="3.30.70.330:FF:000468">
    <property type="entry name" value="Related to single-stranded DNA-binding protein MSSP-1"/>
    <property type="match status" value="1"/>
</dbReference>
<feature type="compositionally biased region" description="Basic and acidic residues" evidence="4">
    <location>
        <begin position="713"/>
        <end position="730"/>
    </location>
</feature>
<evidence type="ECO:0000256" key="1">
    <source>
        <dbReference type="ARBA" id="ARBA00022737"/>
    </source>
</evidence>
<dbReference type="PROSITE" id="PS50102">
    <property type="entry name" value="RRM"/>
    <property type="match status" value="2"/>
</dbReference>
<dbReference type="Pfam" id="PF00076">
    <property type="entry name" value="RRM_1"/>
    <property type="match status" value="2"/>
</dbReference>
<dbReference type="FunFam" id="3.30.70.330:FF:000323">
    <property type="entry name" value="RNA binding protein MSSP-2"/>
    <property type="match status" value="1"/>
</dbReference>
<dbReference type="PANTHER" id="PTHR24012">
    <property type="entry name" value="RNA BINDING PROTEIN"/>
    <property type="match status" value="1"/>
</dbReference>
<sequence length="730" mass="79954">MNDTNSTMPADQSCITLPQTCMGNQNHTRSDHLAVSEETPKKQFESLSDIYFGANKKTMGELHRASSLSRQIRYLLILFSIILALVSSAEERETSFCTPIPLSNITFGTLLVLVPRNLPSSAYSNPRCPVRYWRSLKRSRFLQYRLIIRHFPLLFRSSSVVCETSSLYRFRPAISMEPSSVAAPYLPSQQDRRPNSHLAVPGSSDPSGLLSQFQGMSLGGMGMPNTHSAPIHMGPPYMLGSDGHFVLAPVQGSQTIPLGHSNENGYGNYVNGAFSNPYLGMHLPLMPFTPGRANAVHARVDRTQSEAPGLENRRNSYSTTESAPATPFYAGGVAHHENGPRVASLDRSAYTTPSPQQLGLMPAHAEASKSKLSAMSERTLDDMLEKKPVIPKAVPAVFTPAAQMKGVEQSLQNPIPGNRNVYIRGLHPTTDDELLYHYASRFGPVETSKAIIDTGTGACKGFGFAKFYNVADSEMCIRGFHRLGYEVGFARESFNSRLKAEGDDSSTNLYISNLPKTLTEVELGTIFLGFTILSSKILRDSMGNSRGVGFARFESRDVCDEIIEKFTGIALGEEGLLMNIRYADTPAQKELKRVTAERRQFRTNEYNIGAYGTPLVGLNTHTYSSYQSHSQYHRSNNSSARSGAIPSATNTSGSDGSNGTRRSASQRRSMETAASSSLDEAIATPTSSECDENVTIHADTIIANASLHSSPSVKKEIKKETKKEVKKEVK</sequence>
<evidence type="ECO:0000313" key="6">
    <source>
        <dbReference type="EMBL" id="RSM18410.1"/>
    </source>
</evidence>
<feature type="region of interest" description="Disordered" evidence="4">
    <location>
        <begin position="184"/>
        <end position="207"/>
    </location>
</feature>
<dbReference type="SMART" id="SM00360">
    <property type="entry name" value="RRM"/>
    <property type="match status" value="2"/>
</dbReference>
<dbReference type="AlphaFoldDB" id="A0A428UVZ6"/>
<evidence type="ECO:0000256" key="2">
    <source>
        <dbReference type="ARBA" id="ARBA00022884"/>
    </source>
</evidence>
<keyword evidence="7" id="KW-1185">Reference proteome</keyword>
<feature type="compositionally biased region" description="Polar residues" evidence="4">
    <location>
        <begin position="634"/>
        <end position="688"/>
    </location>
</feature>
<feature type="domain" description="RRM" evidence="5">
    <location>
        <begin position="419"/>
        <end position="492"/>
    </location>
</feature>
<dbReference type="InterPro" id="IPR012677">
    <property type="entry name" value="Nucleotide-bd_a/b_plait_sf"/>
</dbReference>
<feature type="domain" description="RRM" evidence="5">
    <location>
        <begin position="507"/>
        <end position="585"/>
    </location>
</feature>
<proteinExistence type="predicted"/>
<dbReference type="SUPFAM" id="SSF54928">
    <property type="entry name" value="RNA-binding domain, RBD"/>
    <property type="match status" value="2"/>
</dbReference>
<protein>
    <recommendedName>
        <fullName evidence="5">RRM domain-containing protein</fullName>
    </recommendedName>
</protein>
<name>A0A428UVZ6_9HYPO</name>
<dbReference type="EMBL" id="NIZV01000022">
    <property type="protein sequence ID" value="RSM18410.1"/>
    <property type="molecule type" value="Genomic_DNA"/>
</dbReference>
<dbReference type="InterPro" id="IPR035979">
    <property type="entry name" value="RBD_domain_sf"/>
</dbReference>
<evidence type="ECO:0000259" key="5">
    <source>
        <dbReference type="PROSITE" id="PS50102"/>
    </source>
</evidence>
<keyword evidence="2 3" id="KW-0694">RNA-binding</keyword>
<dbReference type="Gene3D" id="3.30.70.330">
    <property type="match status" value="2"/>
</dbReference>
<comment type="caution">
    <text evidence="6">The sequence shown here is derived from an EMBL/GenBank/DDBJ whole genome shotgun (WGS) entry which is preliminary data.</text>
</comment>
<feature type="region of interest" description="Disordered" evidence="4">
    <location>
        <begin position="703"/>
        <end position="730"/>
    </location>
</feature>
<keyword evidence="1" id="KW-0677">Repeat</keyword>
<evidence type="ECO:0000256" key="4">
    <source>
        <dbReference type="SAM" id="MobiDB-lite"/>
    </source>
</evidence>
<evidence type="ECO:0000313" key="7">
    <source>
        <dbReference type="Proteomes" id="UP000288429"/>
    </source>
</evidence>
<feature type="region of interest" description="Disordered" evidence="4">
    <location>
        <begin position="302"/>
        <end position="325"/>
    </location>
</feature>